<organism evidence="4 5">
    <name type="scientific">Bailinhaonella thermotolerans</name>
    <dbReference type="NCBI Taxonomy" id="1070861"/>
    <lineage>
        <taxon>Bacteria</taxon>
        <taxon>Bacillati</taxon>
        <taxon>Actinomycetota</taxon>
        <taxon>Actinomycetes</taxon>
        <taxon>Streptosporangiales</taxon>
        <taxon>Streptosporangiaceae</taxon>
        <taxon>Bailinhaonella</taxon>
    </lineage>
</organism>
<dbReference type="EMBL" id="QZEY01000006">
    <property type="protein sequence ID" value="RJL31824.1"/>
    <property type="molecule type" value="Genomic_DNA"/>
</dbReference>
<evidence type="ECO:0000313" key="5">
    <source>
        <dbReference type="Proteomes" id="UP000265768"/>
    </source>
</evidence>
<keyword evidence="1" id="KW-0472">Membrane</keyword>
<dbReference type="CDD" id="cd08545">
    <property type="entry name" value="YcnI_like"/>
    <property type="match status" value="1"/>
</dbReference>
<reference evidence="4 5" key="1">
    <citation type="submission" date="2018-09" db="EMBL/GenBank/DDBJ databases">
        <title>YIM 75507 draft genome.</title>
        <authorList>
            <person name="Tang S."/>
            <person name="Feng Y."/>
        </authorList>
    </citation>
    <scope>NUCLEOTIDE SEQUENCE [LARGE SCALE GENOMIC DNA]</scope>
    <source>
        <strain evidence="4 5">YIM 75507</strain>
    </source>
</reference>
<protein>
    <submittedName>
        <fullName evidence="4">DUF1775 domain-containing protein</fullName>
    </submittedName>
</protein>
<dbReference type="InterPro" id="IPR012533">
    <property type="entry name" value="YcnI-copper_dom"/>
</dbReference>
<evidence type="ECO:0000313" key="4">
    <source>
        <dbReference type="EMBL" id="RJL31824.1"/>
    </source>
</evidence>
<accession>A0A3A4AWS0</accession>
<name>A0A3A4AWS0_9ACTN</name>
<gene>
    <name evidence="4" type="ORF">D5H75_17950</name>
</gene>
<dbReference type="InterPro" id="IPR038507">
    <property type="entry name" value="YcnI-like_sf"/>
</dbReference>
<keyword evidence="1" id="KW-1133">Transmembrane helix</keyword>
<evidence type="ECO:0000256" key="2">
    <source>
        <dbReference type="SAM" id="SignalP"/>
    </source>
</evidence>
<keyword evidence="5" id="KW-1185">Reference proteome</keyword>
<feature type="transmembrane region" description="Helical" evidence="1">
    <location>
        <begin position="207"/>
        <end position="227"/>
    </location>
</feature>
<feature type="chain" id="PRO_5017228344" evidence="2">
    <location>
        <begin position="37"/>
        <end position="232"/>
    </location>
</feature>
<dbReference type="AlphaFoldDB" id="A0A3A4AWS0"/>
<feature type="domain" description="YncI copper-binding" evidence="3">
    <location>
        <begin position="37"/>
        <end position="182"/>
    </location>
</feature>
<keyword evidence="1" id="KW-0812">Transmembrane</keyword>
<proteinExistence type="predicted"/>
<evidence type="ECO:0000259" key="3">
    <source>
        <dbReference type="Pfam" id="PF07987"/>
    </source>
</evidence>
<feature type="signal peptide" evidence="2">
    <location>
        <begin position="1"/>
        <end position="36"/>
    </location>
</feature>
<dbReference type="OrthoDB" id="9810871at2"/>
<sequence length="232" mass="24026">MPGRAPAFGRTAMRRAGTVAAGAAALCLALALPASAHVTINPGTAEQGSFSKAAFRVPNERADAATTRVEVTFPKDHPLAFVSVRPVPGWQVQITETRLNPPVKTKEGELTEAVGKVTWSGGRIEPGQFQEFEVSMGVLPDNAASLAFPTTQTYSSGEVVNWADAPKPDGTEPEHPAPLLKLVPKAAATPSPAPARPAAAPDTTTRALSIAALVAALLGAATGILALTRTRR</sequence>
<evidence type="ECO:0000256" key="1">
    <source>
        <dbReference type="SAM" id="Phobius"/>
    </source>
</evidence>
<dbReference type="Pfam" id="PF07987">
    <property type="entry name" value="DUF1775"/>
    <property type="match status" value="1"/>
</dbReference>
<keyword evidence="2" id="KW-0732">Signal</keyword>
<dbReference type="Proteomes" id="UP000265768">
    <property type="component" value="Unassembled WGS sequence"/>
</dbReference>
<comment type="caution">
    <text evidence="4">The sequence shown here is derived from an EMBL/GenBank/DDBJ whole genome shotgun (WGS) entry which is preliminary data.</text>
</comment>
<dbReference type="Gene3D" id="2.60.40.2230">
    <property type="entry name" value="Uncharacterised protein YcnI-like PF07987, DUF1775"/>
    <property type="match status" value="1"/>
</dbReference>